<dbReference type="Pfam" id="PF01882">
    <property type="entry name" value="DUF58"/>
    <property type="match status" value="1"/>
</dbReference>
<evidence type="ECO:0000259" key="1">
    <source>
        <dbReference type="Pfam" id="PF01882"/>
    </source>
</evidence>
<dbReference type="EMBL" id="JGYG01000007">
    <property type="protein sequence ID" value="KFI28565.1"/>
    <property type="molecule type" value="Genomic_DNA"/>
</dbReference>
<proteinExistence type="predicted"/>
<dbReference type="PANTHER" id="PTHR33608">
    <property type="entry name" value="BLL2464 PROTEIN"/>
    <property type="match status" value="1"/>
</dbReference>
<dbReference type="AlphaFoldDB" id="A0A086Y2R5"/>
<dbReference type="Proteomes" id="UP000028826">
    <property type="component" value="Unassembled WGS sequence"/>
</dbReference>
<dbReference type="PANTHER" id="PTHR33608:SF12">
    <property type="entry name" value="DUF58 DOMAIN-CONTAINING PROTEIN"/>
    <property type="match status" value="1"/>
</dbReference>
<accession>A0A086Y2R5</accession>
<keyword evidence="3" id="KW-1185">Reference proteome</keyword>
<name>A0A086Y2R5_9RHOB</name>
<organism evidence="2 3">
    <name type="scientific">Haematobacter massiliensis</name>
    <dbReference type="NCBI Taxonomy" id="195105"/>
    <lineage>
        <taxon>Bacteria</taxon>
        <taxon>Pseudomonadati</taxon>
        <taxon>Pseudomonadota</taxon>
        <taxon>Alphaproteobacteria</taxon>
        <taxon>Rhodobacterales</taxon>
        <taxon>Paracoccaceae</taxon>
        <taxon>Haematobacter</taxon>
    </lineage>
</organism>
<dbReference type="InterPro" id="IPR002881">
    <property type="entry name" value="DUF58"/>
</dbReference>
<feature type="domain" description="DUF58" evidence="1">
    <location>
        <begin position="55"/>
        <end position="250"/>
    </location>
</feature>
<dbReference type="OrthoDB" id="9776116at2"/>
<reference evidence="2 3" key="1">
    <citation type="submission" date="2014-03" db="EMBL/GenBank/DDBJ databases">
        <title>Genome of Haematobacter massiliensis CCUG 47968.</title>
        <authorList>
            <person name="Wang D."/>
            <person name="Wang G."/>
        </authorList>
    </citation>
    <scope>NUCLEOTIDE SEQUENCE [LARGE SCALE GENOMIC DNA]</scope>
    <source>
        <strain evidence="2 3">CCUG 47968</strain>
    </source>
</reference>
<protein>
    <recommendedName>
        <fullName evidence="1">DUF58 domain-containing protein</fullName>
    </recommendedName>
</protein>
<dbReference type="STRING" id="195105.CN97_17620"/>
<evidence type="ECO:0000313" key="2">
    <source>
        <dbReference type="EMBL" id="KFI28565.1"/>
    </source>
</evidence>
<sequence length="289" mass="30773">MSGPGESSGGVGEVTASRLLALAPLALQRGREERLAERPGLTPVRQRGSGQALREIRPFADGDDPRHLDAAATARTGVPQVRTFHEERERTLLLIADFRRPMLWATRGRFRSVLGAERLAMEGWREAAERGSIGVAAITDAGIFGERPAPGARGMARVAGCLTRAHAAAREAVMAHLPTRPLDVELRRAARFAPRGAGLVVATGLDLPGSGWQETLAAISTRGPLRFLLIEDVFERAPADGPLPVAEDEKHVIRRGFSGLPAVTAARVEALHRPGIAAERIGPGMEGSG</sequence>
<evidence type="ECO:0000313" key="3">
    <source>
        <dbReference type="Proteomes" id="UP000028826"/>
    </source>
</evidence>
<gene>
    <name evidence="2" type="ORF">CN97_17620</name>
</gene>
<comment type="caution">
    <text evidence="2">The sequence shown here is derived from an EMBL/GenBank/DDBJ whole genome shotgun (WGS) entry which is preliminary data.</text>
</comment>
<dbReference type="eggNOG" id="COG1721">
    <property type="taxonomic scope" value="Bacteria"/>
</dbReference>